<comment type="caution">
    <text evidence="1">The sequence shown here is derived from an EMBL/GenBank/DDBJ whole genome shotgun (WGS) entry which is preliminary data.</text>
</comment>
<organism evidence="1 2">
    <name type="scientific">Streptomyces beijiangensis</name>
    <dbReference type="NCBI Taxonomy" id="163361"/>
    <lineage>
        <taxon>Bacteria</taxon>
        <taxon>Bacillati</taxon>
        <taxon>Actinomycetota</taxon>
        <taxon>Actinomycetes</taxon>
        <taxon>Kitasatosporales</taxon>
        <taxon>Streptomycetaceae</taxon>
        <taxon>Streptomyces</taxon>
    </lineage>
</organism>
<dbReference type="AlphaFoldDB" id="A0A939F6I2"/>
<evidence type="ECO:0000313" key="1">
    <source>
        <dbReference type="EMBL" id="MBO0512429.1"/>
    </source>
</evidence>
<proteinExistence type="predicted"/>
<accession>A0A939F6I2</accession>
<dbReference type="RefSeq" id="WP_206961821.1">
    <property type="nucleotide sequence ID" value="NZ_BAAAJJ010000002.1"/>
</dbReference>
<protein>
    <submittedName>
        <fullName evidence="1">Uncharacterized protein</fullName>
    </submittedName>
</protein>
<dbReference type="EMBL" id="JAFLRJ010000099">
    <property type="protein sequence ID" value="MBO0512429.1"/>
    <property type="molecule type" value="Genomic_DNA"/>
</dbReference>
<reference evidence="1" key="1">
    <citation type="submission" date="2021-03" db="EMBL/GenBank/DDBJ databases">
        <title>Streptomyces poriferae sp. nov., a novel marine sponge-derived Actinobacteria species with anti-MRSA activity.</title>
        <authorList>
            <person name="Sandoval-Powers M."/>
            <person name="Kralova S."/>
            <person name="Nguyen G.-S."/>
            <person name="Fawwal D."/>
            <person name="Degnes K."/>
            <person name="Klinkenberg G."/>
            <person name="Sletta H."/>
            <person name="Wentzel A."/>
            <person name="Liles M.R."/>
        </authorList>
    </citation>
    <scope>NUCLEOTIDE SEQUENCE</scope>
    <source>
        <strain evidence="1">DSM 41794</strain>
    </source>
</reference>
<keyword evidence="2" id="KW-1185">Reference proteome</keyword>
<gene>
    <name evidence="1" type="ORF">J0695_11505</name>
</gene>
<name>A0A939F6I2_9ACTN</name>
<dbReference type="Proteomes" id="UP000664167">
    <property type="component" value="Unassembled WGS sequence"/>
</dbReference>
<evidence type="ECO:0000313" key="2">
    <source>
        <dbReference type="Proteomes" id="UP000664167"/>
    </source>
</evidence>
<sequence length="110" mass="11929">MDETVRAWLLAQLGPATDPTDLDTRYARLRTARAVALEVLVERRALMLAEPLRVTVDGVVTVDQTNNLTGTERQIAGLADIVGPDETTTVGGDGVPDLVAVPLVPVRRRW</sequence>